<proteinExistence type="predicted"/>
<evidence type="ECO:0000313" key="1">
    <source>
        <dbReference type="EMBL" id="RRC95344.1"/>
    </source>
</evidence>
<gene>
    <name evidence="1" type="ORF">EII11_05550</name>
</gene>
<keyword evidence="2" id="KW-1185">Reference proteome</keyword>
<evidence type="ECO:0000313" key="2">
    <source>
        <dbReference type="Proteomes" id="UP000280444"/>
    </source>
</evidence>
<organism evidence="1 2">
    <name type="scientific">Schaalia canis</name>
    <dbReference type="NCBI Taxonomy" id="100469"/>
    <lineage>
        <taxon>Bacteria</taxon>
        <taxon>Bacillati</taxon>
        <taxon>Actinomycetota</taxon>
        <taxon>Actinomycetes</taxon>
        <taxon>Actinomycetales</taxon>
        <taxon>Actinomycetaceae</taxon>
        <taxon>Schaalia</taxon>
    </lineage>
</organism>
<sequence length="427" mass="47373">MKVEAPKVTPVPAEPPAEVKKSIPDVIPLGEYVSGFDGWRGGAIVSREFTNEMGTPQAIVRVWTPELESFRECRLSPWLSGEEPTNDDAYNVPHDYRYLDVSATTADVPVVAVAYDVRVKGTGLVGDKANTYLQTLNPKDCTLGPRLDLGVSYEAAKAEIPVGFISYSEETLVLRVGSEAIGVNPQRREIVWRESFEWDTYSFPPHHPLGENTFLIDPYKEGFPTTVNNADTGQPIFSAPSEVEPAYTSCQHPHVHGRIGKDSYVICSVYLQHPYLVSGGNVQPLFNEVVEPKLTHLSRIDKDHWATFGFQQPFGDYLSSDQSLIRLTDTGEIVELLSAERVEALNLSIFGASGGKLYVKTTSELVELDTDGKETGRKWPLSRANDFSVPVEDRFIGGEVWTLWGLNAYGHSLYVTRAAKVPWDATY</sequence>
<protein>
    <submittedName>
        <fullName evidence="1">Uncharacterized protein</fullName>
    </submittedName>
</protein>
<name>A0A3P1SE92_9ACTO</name>
<reference evidence="1 2" key="1">
    <citation type="submission" date="2018-11" db="EMBL/GenBank/DDBJ databases">
        <title>Genomes From Bacteria Associated with the Canine Oral Cavity: a Test Case for Automated Genome-Based Taxonomic Assignment.</title>
        <authorList>
            <person name="Coil D.A."/>
            <person name="Jospin G."/>
            <person name="Darling A.E."/>
            <person name="Wallis C."/>
            <person name="Davis I.J."/>
            <person name="Harris S."/>
            <person name="Eisen J.A."/>
            <person name="Holcombe L.J."/>
            <person name="O'Flynn C."/>
        </authorList>
    </citation>
    <scope>NUCLEOTIDE SEQUENCE [LARGE SCALE GENOMIC DNA]</scope>
    <source>
        <strain evidence="1 2">OH770</strain>
    </source>
</reference>
<accession>A0A3P1SE92</accession>
<dbReference type="Proteomes" id="UP000280444">
    <property type="component" value="Unassembled WGS sequence"/>
</dbReference>
<dbReference type="AlphaFoldDB" id="A0A3P1SE92"/>
<comment type="caution">
    <text evidence="1">The sequence shown here is derived from an EMBL/GenBank/DDBJ whole genome shotgun (WGS) entry which is preliminary data.</text>
</comment>
<dbReference type="EMBL" id="RQZF01000004">
    <property type="protein sequence ID" value="RRC95344.1"/>
    <property type="molecule type" value="Genomic_DNA"/>
</dbReference>
<dbReference type="RefSeq" id="WP_124869847.1">
    <property type="nucleotide sequence ID" value="NZ_RQZF01000004.1"/>
</dbReference>